<protein>
    <submittedName>
        <fullName evidence="1">Uncharacterized protein</fullName>
    </submittedName>
</protein>
<evidence type="ECO:0000313" key="2">
    <source>
        <dbReference type="Proteomes" id="UP000829685"/>
    </source>
</evidence>
<gene>
    <name evidence="1" type="ORF">JX265_012243</name>
</gene>
<evidence type="ECO:0000313" key="1">
    <source>
        <dbReference type="EMBL" id="KAI1855798.1"/>
    </source>
</evidence>
<name>A0A9Q0AK15_9PEZI</name>
<dbReference type="Proteomes" id="UP000829685">
    <property type="component" value="Unassembled WGS sequence"/>
</dbReference>
<reference evidence="1" key="1">
    <citation type="submission" date="2021-03" db="EMBL/GenBank/DDBJ databases">
        <title>Revisited historic fungal species revealed as producer of novel bioactive compounds through whole genome sequencing and comparative genomics.</title>
        <authorList>
            <person name="Vignolle G.A."/>
            <person name="Hochenegger N."/>
            <person name="Mach R.L."/>
            <person name="Mach-Aigner A.R."/>
            <person name="Javad Rahimi M."/>
            <person name="Salim K.A."/>
            <person name="Chan C.M."/>
            <person name="Lim L.B.L."/>
            <person name="Cai F."/>
            <person name="Druzhinina I.S."/>
            <person name="U'Ren J.M."/>
            <person name="Derntl C."/>
        </authorList>
    </citation>
    <scope>NUCLEOTIDE SEQUENCE</scope>
    <source>
        <strain evidence="1">TUCIM 5799</strain>
    </source>
</reference>
<dbReference type="EMBL" id="JAFIMR010000050">
    <property type="protein sequence ID" value="KAI1855798.1"/>
    <property type="molecule type" value="Genomic_DNA"/>
</dbReference>
<dbReference type="SUPFAM" id="SSF52047">
    <property type="entry name" value="RNI-like"/>
    <property type="match status" value="1"/>
</dbReference>
<sequence length="371" mass="42479">MATRNTFPNEVWLEIAKQAGGRGLTGIAATSMEMRTLLIRYWAKALRFQGCQRVVSLDILNFLERHGPGQSNGRLPNVVPYVKRVSFAIQPAAAWPGRYPVLESDLSRGWRGAIEIDCMSAQISPQLPQQLAKMINPGVFIELESLNLNLWGLTWNQAASFEKAITAYQSLNIRFLRLEECYESRAVIDLCKPSVLQGLHLNKFTNWMRPPYALHNITRLHINASEFDLYALGIAEAFPQLEWLILSETNITKSARTRIECDLGHDRRIENLRNIKLLKRLSFPEDVVDCDFYILEIDDAEDFSLPAHLQWCEIVRQRYVKRLPGVEEISFLSHWPYFYQATRGNDGKWKLETHLGDQVEPGGHWPCGLLG</sequence>
<proteinExistence type="predicted"/>
<organism evidence="1 2">
    <name type="scientific">Neoarthrinium moseri</name>
    <dbReference type="NCBI Taxonomy" id="1658444"/>
    <lineage>
        <taxon>Eukaryota</taxon>
        <taxon>Fungi</taxon>
        <taxon>Dikarya</taxon>
        <taxon>Ascomycota</taxon>
        <taxon>Pezizomycotina</taxon>
        <taxon>Sordariomycetes</taxon>
        <taxon>Xylariomycetidae</taxon>
        <taxon>Amphisphaeriales</taxon>
        <taxon>Apiosporaceae</taxon>
        <taxon>Neoarthrinium</taxon>
    </lineage>
</organism>
<comment type="caution">
    <text evidence="1">The sequence shown here is derived from an EMBL/GenBank/DDBJ whole genome shotgun (WGS) entry which is preliminary data.</text>
</comment>
<accession>A0A9Q0AK15</accession>
<dbReference type="AlphaFoldDB" id="A0A9Q0AK15"/>
<keyword evidence="2" id="KW-1185">Reference proteome</keyword>